<protein>
    <recommendedName>
        <fullName evidence="3">Nudix hydrolase domain-containing protein</fullName>
    </recommendedName>
</protein>
<evidence type="ECO:0000313" key="1">
    <source>
        <dbReference type="EMBL" id="OHA23125.1"/>
    </source>
</evidence>
<proteinExistence type="predicted"/>
<dbReference type="Proteomes" id="UP000176493">
    <property type="component" value="Unassembled WGS sequence"/>
</dbReference>
<accession>A0A1G2MGS6</accession>
<sequence length="77" mass="9162">MSLLTEPKIVFAQDIIRMSEKHIVRLTFVSSTEGEPVLDEEHTDFRWLTLDEMRQIKKLDEFTREVLEKKFCEICST</sequence>
<reference evidence="1 2" key="1">
    <citation type="journal article" date="2016" name="Nat. Commun.">
        <title>Thousands of microbial genomes shed light on interconnected biogeochemical processes in an aquifer system.</title>
        <authorList>
            <person name="Anantharaman K."/>
            <person name="Brown C.T."/>
            <person name="Hug L.A."/>
            <person name="Sharon I."/>
            <person name="Castelle C.J."/>
            <person name="Probst A.J."/>
            <person name="Thomas B.C."/>
            <person name="Singh A."/>
            <person name="Wilkins M.J."/>
            <person name="Karaoz U."/>
            <person name="Brodie E.L."/>
            <person name="Williams K.H."/>
            <person name="Hubbard S.S."/>
            <person name="Banfield J.F."/>
        </authorList>
    </citation>
    <scope>NUCLEOTIDE SEQUENCE [LARGE SCALE GENOMIC DNA]</scope>
</reference>
<organism evidence="1 2">
    <name type="scientific">Candidatus Taylorbacteria bacterium RIFCSPHIGHO2_02_49_25</name>
    <dbReference type="NCBI Taxonomy" id="1802305"/>
    <lineage>
        <taxon>Bacteria</taxon>
        <taxon>Candidatus Tayloriibacteriota</taxon>
    </lineage>
</organism>
<gene>
    <name evidence="1" type="ORF">A2W52_00120</name>
</gene>
<comment type="caution">
    <text evidence="1">The sequence shown here is derived from an EMBL/GenBank/DDBJ whole genome shotgun (WGS) entry which is preliminary data.</text>
</comment>
<evidence type="ECO:0008006" key="3">
    <source>
        <dbReference type="Google" id="ProtNLM"/>
    </source>
</evidence>
<dbReference type="SUPFAM" id="SSF55811">
    <property type="entry name" value="Nudix"/>
    <property type="match status" value="1"/>
</dbReference>
<dbReference type="Gene3D" id="3.90.79.10">
    <property type="entry name" value="Nucleoside Triphosphate Pyrophosphohydrolase"/>
    <property type="match status" value="1"/>
</dbReference>
<evidence type="ECO:0000313" key="2">
    <source>
        <dbReference type="Proteomes" id="UP000176493"/>
    </source>
</evidence>
<name>A0A1G2MGS6_9BACT</name>
<dbReference type="EMBL" id="MHRJ01000015">
    <property type="protein sequence ID" value="OHA23125.1"/>
    <property type="molecule type" value="Genomic_DNA"/>
</dbReference>
<dbReference type="AlphaFoldDB" id="A0A1G2MGS6"/>
<dbReference type="InterPro" id="IPR015797">
    <property type="entry name" value="NUDIX_hydrolase-like_dom_sf"/>
</dbReference>